<dbReference type="Proteomes" id="UP000250043">
    <property type="component" value="Unassembled WGS sequence"/>
</dbReference>
<dbReference type="EMBL" id="KV722339">
    <property type="protein sequence ID" value="OCH95016.1"/>
    <property type="molecule type" value="Genomic_DNA"/>
</dbReference>
<dbReference type="AlphaFoldDB" id="A0A8E2J5G8"/>
<dbReference type="PANTHER" id="PTHR14614:SF162">
    <property type="entry name" value="EXPRESSED PROTEIN"/>
    <property type="match status" value="1"/>
</dbReference>
<dbReference type="CDD" id="cd02440">
    <property type="entry name" value="AdoMet_MTases"/>
    <property type="match status" value="1"/>
</dbReference>
<dbReference type="GO" id="GO:0005737">
    <property type="term" value="C:cytoplasm"/>
    <property type="evidence" value="ECO:0007669"/>
    <property type="project" value="TreeGrafter"/>
</dbReference>
<gene>
    <name evidence="1" type="ORF">OBBRIDRAFT_768598</name>
</gene>
<organism evidence="1 2">
    <name type="scientific">Obba rivulosa</name>
    <dbReference type="NCBI Taxonomy" id="1052685"/>
    <lineage>
        <taxon>Eukaryota</taxon>
        <taxon>Fungi</taxon>
        <taxon>Dikarya</taxon>
        <taxon>Basidiomycota</taxon>
        <taxon>Agaricomycotina</taxon>
        <taxon>Agaricomycetes</taxon>
        <taxon>Polyporales</taxon>
        <taxon>Gelatoporiaceae</taxon>
        <taxon>Obba</taxon>
    </lineage>
</organism>
<dbReference type="OrthoDB" id="194386at2759"/>
<dbReference type="InterPro" id="IPR019410">
    <property type="entry name" value="Methyltransf_16"/>
</dbReference>
<evidence type="ECO:0000313" key="2">
    <source>
        <dbReference type="Proteomes" id="UP000250043"/>
    </source>
</evidence>
<evidence type="ECO:0000313" key="1">
    <source>
        <dbReference type="EMBL" id="OCH95016.1"/>
    </source>
</evidence>
<keyword evidence="2" id="KW-1185">Reference proteome</keyword>
<dbReference type="Pfam" id="PF10294">
    <property type="entry name" value="Methyltransf_16"/>
    <property type="match status" value="1"/>
</dbReference>
<dbReference type="Gene3D" id="3.40.50.150">
    <property type="entry name" value="Vaccinia Virus protein VP39"/>
    <property type="match status" value="1"/>
</dbReference>
<proteinExistence type="predicted"/>
<dbReference type="InterPro" id="IPR029063">
    <property type="entry name" value="SAM-dependent_MTases_sf"/>
</dbReference>
<dbReference type="PANTHER" id="PTHR14614">
    <property type="entry name" value="HEPATOCELLULAR CARCINOMA-ASSOCIATED ANTIGEN"/>
    <property type="match status" value="1"/>
</dbReference>
<reference evidence="1 2" key="1">
    <citation type="submission" date="2016-07" db="EMBL/GenBank/DDBJ databases">
        <title>Draft genome of the white-rot fungus Obba rivulosa 3A-2.</title>
        <authorList>
            <consortium name="DOE Joint Genome Institute"/>
            <person name="Miettinen O."/>
            <person name="Riley R."/>
            <person name="Acob R."/>
            <person name="Barry K."/>
            <person name="Cullen D."/>
            <person name="De Vries R."/>
            <person name="Hainaut M."/>
            <person name="Hatakka A."/>
            <person name="Henrissat B."/>
            <person name="Hilden K."/>
            <person name="Kuo R."/>
            <person name="Labutti K."/>
            <person name="Lipzen A."/>
            <person name="Makela M.R."/>
            <person name="Sandor L."/>
            <person name="Spatafora J.W."/>
            <person name="Grigoriev I.V."/>
            <person name="Hibbett D.S."/>
        </authorList>
    </citation>
    <scope>NUCLEOTIDE SEQUENCE [LARGE SCALE GENOMIC DNA]</scope>
    <source>
        <strain evidence="1 2">3A-2</strain>
    </source>
</reference>
<dbReference type="SUPFAM" id="SSF53335">
    <property type="entry name" value="S-adenosyl-L-methionine-dependent methyltransferases"/>
    <property type="match status" value="1"/>
</dbReference>
<protein>
    <submittedName>
        <fullName evidence="1">Uncharacterized protein</fullName>
    </submittedName>
</protein>
<name>A0A8E2J5G8_9APHY</name>
<dbReference type="GO" id="GO:0008757">
    <property type="term" value="F:S-adenosylmethionine-dependent methyltransferase activity"/>
    <property type="evidence" value="ECO:0007669"/>
    <property type="project" value="UniProtKB-ARBA"/>
</dbReference>
<accession>A0A8E2J5G8</accession>
<sequence>MNPLPAHQTKHLSLLQYPFKDACFQLAQLDDGSTNGTALWLGAQCLSLYLAELYRNKALHALSASGKNPRAVELGSGVGLSALALSSIGWDVVATDLPDVISSVLQSNIARNQPRLPAQRGRIDVRVLDWTVPPEQWSWDDDKSISSTLHRETSSDSVTASLLGPPFDLILSSDTVYSPDLIRPLLRTLHSLARASISHTTNLRFPPVYICMERRDPQLLDRTLAEAQTTWKFGVERIPHRKVFKAMEKGGARWAKEDWEGIEIWKMMLKHDSSGSAL</sequence>
<dbReference type="GO" id="GO:0005634">
    <property type="term" value="C:nucleus"/>
    <property type="evidence" value="ECO:0007669"/>
    <property type="project" value="TreeGrafter"/>
</dbReference>